<protein>
    <recommendedName>
        <fullName evidence="3">NYN domain-containing protein</fullName>
    </recommendedName>
</protein>
<reference evidence="4 5" key="1">
    <citation type="submission" date="2020-02" db="EMBL/GenBank/DDBJ databases">
        <authorList>
            <person name="Ma Q."/>
            <person name="Huang Y."/>
            <person name="Song X."/>
            <person name="Pei D."/>
        </authorList>
    </citation>
    <scope>NUCLEOTIDE SEQUENCE [LARGE SCALE GENOMIC DNA]</scope>
    <source>
        <strain evidence="4">Sxm20200214</strain>
        <tissue evidence="4">Leaf</tissue>
    </source>
</reference>
<proteinExistence type="predicted"/>
<dbReference type="InterPro" id="IPR024768">
    <property type="entry name" value="Marf1"/>
</dbReference>
<dbReference type="OrthoDB" id="549353at2759"/>
<name>A0A8X7PVD0_BRACI</name>
<dbReference type="CDD" id="cd10910">
    <property type="entry name" value="PIN_limkain_b1_N_like"/>
    <property type="match status" value="1"/>
</dbReference>
<dbReference type="Proteomes" id="UP000886595">
    <property type="component" value="Unassembled WGS sequence"/>
</dbReference>
<dbReference type="InterPro" id="IPR021139">
    <property type="entry name" value="NYN"/>
</dbReference>
<dbReference type="AlphaFoldDB" id="A0A8X7PVD0"/>
<evidence type="ECO:0000313" key="5">
    <source>
        <dbReference type="Proteomes" id="UP000886595"/>
    </source>
</evidence>
<dbReference type="Pfam" id="PF01936">
    <property type="entry name" value="NYN"/>
    <property type="match status" value="1"/>
</dbReference>
<dbReference type="PANTHER" id="PTHR14379:SF86">
    <property type="entry name" value="EMB|CAB71880.1"/>
    <property type="match status" value="1"/>
</dbReference>
<evidence type="ECO:0000313" key="4">
    <source>
        <dbReference type="EMBL" id="KAG2257875.1"/>
    </source>
</evidence>
<feature type="compositionally biased region" description="Polar residues" evidence="2">
    <location>
        <begin position="324"/>
        <end position="335"/>
    </location>
</feature>
<feature type="domain" description="NYN" evidence="3">
    <location>
        <begin position="19"/>
        <end position="149"/>
    </location>
</feature>
<feature type="coiled-coil region" evidence="1">
    <location>
        <begin position="256"/>
        <end position="307"/>
    </location>
</feature>
<dbReference type="GO" id="GO:0004540">
    <property type="term" value="F:RNA nuclease activity"/>
    <property type="evidence" value="ECO:0007669"/>
    <property type="project" value="InterPro"/>
</dbReference>
<accession>A0A8X7PVD0</accession>
<evidence type="ECO:0000256" key="2">
    <source>
        <dbReference type="SAM" id="MobiDB-lite"/>
    </source>
</evidence>
<gene>
    <name evidence="4" type="ORF">Bca52824_077169</name>
</gene>
<evidence type="ECO:0000256" key="1">
    <source>
        <dbReference type="SAM" id="Coils"/>
    </source>
</evidence>
<dbReference type="EMBL" id="JAAMPC010000015">
    <property type="protein sequence ID" value="KAG2257875.1"/>
    <property type="molecule type" value="Genomic_DNA"/>
</dbReference>
<keyword evidence="1" id="KW-0175">Coiled coil</keyword>
<comment type="caution">
    <text evidence="4">The sequence shown here is derived from an EMBL/GenBank/DDBJ whole genome shotgun (WGS) entry which is preliminary data.</text>
</comment>
<evidence type="ECO:0000259" key="3">
    <source>
        <dbReference type="Pfam" id="PF01936"/>
    </source>
</evidence>
<organism evidence="4 5">
    <name type="scientific">Brassica carinata</name>
    <name type="common">Ethiopian mustard</name>
    <name type="synonym">Abyssinian cabbage</name>
    <dbReference type="NCBI Taxonomy" id="52824"/>
    <lineage>
        <taxon>Eukaryota</taxon>
        <taxon>Viridiplantae</taxon>
        <taxon>Streptophyta</taxon>
        <taxon>Embryophyta</taxon>
        <taxon>Tracheophyta</taxon>
        <taxon>Spermatophyta</taxon>
        <taxon>Magnoliopsida</taxon>
        <taxon>eudicotyledons</taxon>
        <taxon>Gunneridae</taxon>
        <taxon>Pentapetalae</taxon>
        <taxon>rosids</taxon>
        <taxon>malvids</taxon>
        <taxon>Brassicales</taxon>
        <taxon>Brassicaceae</taxon>
        <taxon>Brassiceae</taxon>
        <taxon>Brassica</taxon>
    </lineage>
</organism>
<feature type="compositionally biased region" description="Low complexity" evidence="2">
    <location>
        <begin position="193"/>
        <end position="208"/>
    </location>
</feature>
<sequence length="335" mass="38227">MATLDHNFMPIPFYAFKTVYVAWDIENCAVPRGLPACTVLERIRRSLRNQGYEGDIRILAVAANQDRVPQHIQDALLNNGVEYYDLHTNVKQASDDEIVKRIREKMGCTDRGNFMLISGDGGFEEVVRELETEGHNTILAYNLESAAEAIQYKVGYTHFLWWDLLRHGERETRRKLATPLPDFEAARGGGGVAASSSTTVNSSSVPSSSCPHVANSFSEDAKRFLLHLLLPPLPFLSSPVFGKEQERKLSEVEPENRNMKVELEEFRAEATHLKNHQPTIRRLEERNRQLEQQMEENTKEVVEIKQRNQNTLDLFKDRDIYGPSQLQTANEDTEN</sequence>
<dbReference type="GO" id="GO:0010468">
    <property type="term" value="P:regulation of gene expression"/>
    <property type="evidence" value="ECO:0007669"/>
    <property type="project" value="InterPro"/>
</dbReference>
<keyword evidence="5" id="KW-1185">Reference proteome</keyword>
<feature type="region of interest" description="Disordered" evidence="2">
    <location>
        <begin position="187"/>
        <end position="208"/>
    </location>
</feature>
<dbReference type="PANTHER" id="PTHR14379">
    <property type="entry name" value="LIMKAIN B LKAP"/>
    <property type="match status" value="1"/>
</dbReference>
<feature type="region of interest" description="Disordered" evidence="2">
    <location>
        <begin position="315"/>
        <end position="335"/>
    </location>
</feature>
<dbReference type="GO" id="GO:0005777">
    <property type="term" value="C:peroxisome"/>
    <property type="evidence" value="ECO:0007669"/>
    <property type="project" value="InterPro"/>
</dbReference>